<dbReference type="Proteomes" id="UP000308730">
    <property type="component" value="Unassembled WGS sequence"/>
</dbReference>
<name>A0A4S4N5E3_9APHY</name>
<comment type="caution">
    <text evidence="1">The sequence shown here is derived from an EMBL/GenBank/DDBJ whole genome shotgun (WGS) entry which is preliminary data.</text>
</comment>
<proteinExistence type="predicted"/>
<reference evidence="1 2" key="1">
    <citation type="submission" date="2019-02" db="EMBL/GenBank/DDBJ databases">
        <title>Genome sequencing of the rare red list fungi Antrodiella citrinella (Flaviporus citrinellus).</title>
        <authorList>
            <person name="Buettner E."/>
            <person name="Kellner H."/>
        </authorList>
    </citation>
    <scope>NUCLEOTIDE SEQUENCE [LARGE SCALE GENOMIC DNA]</scope>
    <source>
        <strain evidence="1 2">DSM 108506</strain>
    </source>
</reference>
<sequence>MNRSIIKYHSGHAEVFFASSSRQALYRCNIVLAEVFGDFVLLIGASGEGQGLYESFVGSDWVFTVDKINHTVQWGPREVAKIHHSCAYFNSAKDVLEFSSTLIEVAGHVGRTARLTACSIATARQLLSSSVENQVSASIVDNIPVPCDLCKFSAQARDTKK</sequence>
<dbReference type="EMBL" id="SGPM01000011">
    <property type="protein sequence ID" value="THH33081.1"/>
    <property type="molecule type" value="Genomic_DNA"/>
</dbReference>
<protein>
    <submittedName>
        <fullName evidence="1">Uncharacterized protein</fullName>
    </submittedName>
</protein>
<evidence type="ECO:0000313" key="1">
    <source>
        <dbReference type="EMBL" id="THH33081.1"/>
    </source>
</evidence>
<gene>
    <name evidence="1" type="ORF">EUX98_g1094</name>
</gene>
<evidence type="ECO:0000313" key="2">
    <source>
        <dbReference type="Proteomes" id="UP000308730"/>
    </source>
</evidence>
<keyword evidence="2" id="KW-1185">Reference proteome</keyword>
<dbReference type="AlphaFoldDB" id="A0A4S4N5E3"/>
<organism evidence="1 2">
    <name type="scientific">Antrodiella citrinella</name>
    <dbReference type="NCBI Taxonomy" id="2447956"/>
    <lineage>
        <taxon>Eukaryota</taxon>
        <taxon>Fungi</taxon>
        <taxon>Dikarya</taxon>
        <taxon>Basidiomycota</taxon>
        <taxon>Agaricomycotina</taxon>
        <taxon>Agaricomycetes</taxon>
        <taxon>Polyporales</taxon>
        <taxon>Steccherinaceae</taxon>
        <taxon>Antrodiella</taxon>
    </lineage>
</organism>
<accession>A0A4S4N5E3</accession>